<gene>
    <name evidence="10" type="ORF">scyTo_0015578</name>
</gene>
<evidence type="ECO:0000256" key="4">
    <source>
        <dbReference type="ARBA" id="ARBA00022917"/>
    </source>
</evidence>
<dbReference type="PANTHER" id="PTHR43986:SF1">
    <property type="entry name" value="ELONGATION FACTOR 1-GAMMA"/>
    <property type="match status" value="1"/>
</dbReference>
<evidence type="ECO:0000256" key="6">
    <source>
        <dbReference type="SAM" id="MobiDB-lite"/>
    </source>
</evidence>
<dbReference type="Pfam" id="PF00647">
    <property type="entry name" value="EF1G"/>
    <property type="match status" value="1"/>
</dbReference>
<dbReference type="InterPro" id="IPR010987">
    <property type="entry name" value="Glutathione-S-Trfase_C-like"/>
</dbReference>
<dbReference type="InterPro" id="IPR004046">
    <property type="entry name" value="GST_C"/>
</dbReference>
<comment type="caution">
    <text evidence="10">The sequence shown here is derived from an EMBL/GenBank/DDBJ whole genome shotgun (WGS) entry which is preliminary data.</text>
</comment>
<dbReference type="Proteomes" id="UP000288216">
    <property type="component" value="Unassembled WGS sequence"/>
</dbReference>
<dbReference type="InterPro" id="IPR036433">
    <property type="entry name" value="EF1B_G_C_sf"/>
</dbReference>
<dbReference type="PROSITE" id="PS50040">
    <property type="entry name" value="EF1G_C"/>
    <property type="match status" value="1"/>
</dbReference>
<name>A0A401PUX5_SCYTO</name>
<feature type="domain" description="GST N-terminal" evidence="8">
    <location>
        <begin position="1"/>
        <end position="77"/>
    </location>
</feature>
<dbReference type="InterPro" id="IPR050802">
    <property type="entry name" value="EF-GSTs"/>
</dbReference>
<dbReference type="Gene3D" id="3.30.70.1010">
    <property type="entry name" value="Translation elongation factor EF1B, gamma chain, conserved domain"/>
    <property type="match status" value="1"/>
</dbReference>
<feature type="domain" description="EF-1-gamma C-terminal" evidence="7">
    <location>
        <begin position="594"/>
        <end position="755"/>
    </location>
</feature>
<evidence type="ECO:0000313" key="10">
    <source>
        <dbReference type="EMBL" id="GCB76944.1"/>
    </source>
</evidence>
<keyword evidence="4 5" id="KW-0648">Protein biosynthesis</keyword>
<evidence type="ECO:0000256" key="5">
    <source>
        <dbReference type="PROSITE-ProRule" id="PRU00519"/>
    </source>
</evidence>
<dbReference type="FunFam" id="1.20.1050.10:FF:000006">
    <property type="entry name" value="Elongation factor 1 gamma"/>
    <property type="match status" value="1"/>
</dbReference>
<feature type="region of interest" description="Disordered" evidence="6">
    <location>
        <begin position="200"/>
        <end position="223"/>
    </location>
</feature>
<dbReference type="SMART" id="SM01183">
    <property type="entry name" value="EF1G"/>
    <property type="match status" value="1"/>
</dbReference>
<dbReference type="PROSITE" id="PS50405">
    <property type="entry name" value="GST_CTER"/>
    <property type="match status" value="1"/>
</dbReference>
<comment type="subunit">
    <text evidence="2">EF-1 is composed of four subunits: alpha, beta, delta, and gamma.</text>
</comment>
<dbReference type="InterPro" id="IPR036282">
    <property type="entry name" value="Glutathione-S-Trfase_C_sf"/>
</dbReference>
<dbReference type="Gene3D" id="1.20.1050.10">
    <property type="match status" value="1"/>
</dbReference>
<sequence length="755" mass="81309">MGGRFSSITATAEYSNVSLRVVSGGPEFCSETGCTTPYFLKRFPQGKVPVLVADSGFCVQESNAIAYYVSSDVLRGSSRKEAALVQQWINFAESELAPPAAACALKFSKMVAAHAKKVLGLLNDHLHGQTYLVGEHITLADITLVCAMLGLFKNVLDPSLRESYADVDRWFTRCINQPPFQKVLAEVVFDAPAAQCTATKPLEAQDGTSEAARPGTGLDSTNEKKVGFVESGLDEVSAVEAHSVGSSAECGPVSAADPPRKHRLSLIDASEEELSIVCASVEGGTEEGRSAVASREVARTAKDMGSEEKAVSDILVDLSVETVCVTGKSKEQEAAKEEVMVRVQEEGISEETKLVEIFNKLDSVEGATAGDTLTSSLEDVESLVDESKVESMTETCTAASAEKLRPVGASQLGVPCRGAEEAATIEAGMVGASRKDHSSDLSIIDSQPVGPAEEAIAIMGASKDELATEEVVSEVCMEGSLEKANVVSLSILEPSEKGKACKQEATSASKEHTPTSVDVALLETSKQGTHMINPPLECGSIAASVADAPKDNEAVKGGALDKSEGGRLATEEPMRASRAHGDEWGSKSADQLKAKDPFAHLLKSTFVLDEFKWKYSNEDICSVALPYLWDHFDKDGWSVWYMDYKYPQELCLDFMSSNLITGLFQRLDGLRKHSFASVILFGTDGDSSISGIWILRGQQLASELNEDWQVTCEPYSWKKLDVDTDECKALINEYFMMEGAFQHVGKPFNQGKIFK</sequence>
<evidence type="ECO:0008006" key="12">
    <source>
        <dbReference type="Google" id="ProtNLM"/>
    </source>
</evidence>
<dbReference type="PROSITE" id="PS50404">
    <property type="entry name" value="GST_NTER"/>
    <property type="match status" value="1"/>
</dbReference>
<feature type="domain" description="GST C-terminal" evidence="9">
    <location>
        <begin position="78"/>
        <end position="218"/>
    </location>
</feature>
<dbReference type="Gene3D" id="3.40.30.10">
    <property type="entry name" value="Glutaredoxin"/>
    <property type="match status" value="1"/>
</dbReference>
<dbReference type="InterPro" id="IPR004045">
    <property type="entry name" value="Glutathione_S-Trfase_N"/>
</dbReference>
<protein>
    <recommendedName>
        <fullName evidence="12">Elongation factor 1-gamma</fullName>
    </recommendedName>
</protein>
<keyword evidence="3 5" id="KW-0251">Elongation factor</keyword>
<dbReference type="SUPFAM" id="SSF89942">
    <property type="entry name" value="eEF1-gamma domain"/>
    <property type="match status" value="1"/>
</dbReference>
<feature type="region of interest" description="Disordered" evidence="6">
    <location>
        <begin position="552"/>
        <end position="583"/>
    </location>
</feature>
<evidence type="ECO:0000313" key="11">
    <source>
        <dbReference type="Proteomes" id="UP000288216"/>
    </source>
</evidence>
<proteinExistence type="predicted"/>
<evidence type="ECO:0000256" key="1">
    <source>
        <dbReference type="ARBA" id="ARBA00003468"/>
    </source>
</evidence>
<reference evidence="10 11" key="1">
    <citation type="journal article" date="2018" name="Nat. Ecol. Evol.">
        <title>Shark genomes provide insights into elasmobranch evolution and the origin of vertebrates.</title>
        <authorList>
            <person name="Hara Y"/>
            <person name="Yamaguchi K"/>
            <person name="Onimaru K"/>
            <person name="Kadota M"/>
            <person name="Koyanagi M"/>
            <person name="Keeley SD"/>
            <person name="Tatsumi K"/>
            <person name="Tanaka K"/>
            <person name="Motone F"/>
            <person name="Kageyama Y"/>
            <person name="Nozu R"/>
            <person name="Adachi N"/>
            <person name="Nishimura O"/>
            <person name="Nakagawa R"/>
            <person name="Tanegashima C"/>
            <person name="Kiyatake I"/>
            <person name="Matsumoto R"/>
            <person name="Murakumo K"/>
            <person name="Nishida K"/>
            <person name="Terakita A"/>
            <person name="Kuratani S"/>
            <person name="Sato K"/>
            <person name="Hyodo S Kuraku.S."/>
        </authorList>
    </citation>
    <scope>NUCLEOTIDE SEQUENCE [LARGE SCALE GENOMIC DNA]</scope>
</reference>
<dbReference type="GO" id="GO:0005634">
    <property type="term" value="C:nucleus"/>
    <property type="evidence" value="ECO:0007669"/>
    <property type="project" value="TreeGrafter"/>
</dbReference>
<organism evidence="10 11">
    <name type="scientific">Scyliorhinus torazame</name>
    <name type="common">Cloudy catshark</name>
    <name type="synonym">Catulus torazame</name>
    <dbReference type="NCBI Taxonomy" id="75743"/>
    <lineage>
        <taxon>Eukaryota</taxon>
        <taxon>Metazoa</taxon>
        <taxon>Chordata</taxon>
        <taxon>Craniata</taxon>
        <taxon>Vertebrata</taxon>
        <taxon>Chondrichthyes</taxon>
        <taxon>Elasmobranchii</taxon>
        <taxon>Galeomorphii</taxon>
        <taxon>Galeoidea</taxon>
        <taxon>Carcharhiniformes</taxon>
        <taxon>Scyliorhinidae</taxon>
        <taxon>Scyliorhinus</taxon>
    </lineage>
</organism>
<dbReference type="Pfam" id="PF02798">
    <property type="entry name" value="GST_N"/>
    <property type="match status" value="1"/>
</dbReference>
<dbReference type="SFLD" id="SFLDS00019">
    <property type="entry name" value="Glutathione_Transferase_(cytos"/>
    <property type="match status" value="1"/>
</dbReference>
<dbReference type="OMA" id="LPYLWDH"/>
<evidence type="ECO:0000256" key="3">
    <source>
        <dbReference type="ARBA" id="ARBA00022768"/>
    </source>
</evidence>
<dbReference type="OrthoDB" id="249703at2759"/>
<evidence type="ECO:0000259" key="8">
    <source>
        <dbReference type="PROSITE" id="PS50404"/>
    </source>
</evidence>
<dbReference type="CDD" id="cd03181">
    <property type="entry name" value="GST_C_EF1Bgamma_like"/>
    <property type="match status" value="1"/>
</dbReference>
<dbReference type="Pfam" id="PF00043">
    <property type="entry name" value="GST_C"/>
    <property type="match status" value="1"/>
</dbReference>
<dbReference type="GO" id="GO:0005737">
    <property type="term" value="C:cytoplasm"/>
    <property type="evidence" value="ECO:0007669"/>
    <property type="project" value="TreeGrafter"/>
</dbReference>
<dbReference type="PANTHER" id="PTHR43986">
    <property type="entry name" value="ELONGATION FACTOR 1-GAMMA"/>
    <property type="match status" value="1"/>
</dbReference>
<dbReference type="InterPro" id="IPR001662">
    <property type="entry name" value="EF1B_G_C"/>
</dbReference>
<dbReference type="InterPro" id="IPR036249">
    <property type="entry name" value="Thioredoxin-like_sf"/>
</dbReference>
<comment type="function">
    <text evidence="1">Probably plays a role in anchoring the complex to other cellular components.</text>
</comment>
<dbReference type="SUPFAM" id="SSF47616">
    <property type="entry name" value="GST C-terminal domain-like"/>
    <property type="match status" value="1"/>
</dbReference>
<dbReference type="GO" id="GO:0003746">
    <property type="term" value="F:translation elongation factor activity"/>
    <property type="evidence" value="ECO:0007669"/>
    <property type="project" value="UniProtKB-UniRule"/>
</dbReference>
<evidence type="ECO:0000259" key="9">
    <source>
        <dbReference type="PROSITE" id="PS50405"/>
    </source>
</evidence>
<evidence type="ECO:0000259" key="7">
    <source>
        <dbReference type="PROSITE" id="PS50040"/>
    </source>
</evidence>
<accession>A0A401PUX5</accession>
<dbReference type="EMBL" id="BFAA01008897">
    <property type="protein sequence ID" value="GCB76944.1"/>
    <property type="molecule type" value="Genomic_DNA"/>
</dbReference>
<dbReference type="SUPFAM" id="SSF52833">
    <property type="entry name" value="Thioredoxin-like"/>
    <property type="match status" value="1"/>
</dbReference>
<dbReference type="AlphaFoldDB" id="A0A401PUX5"/>
<keyword evidence="11" id="KW-1185">Reference proteome</keyword>
<dbReference type="STRING" id="75743.A0A401PUX5"/>
<dbReference type="InterPro" id="IPR040079">
    <property type="entry name" value="Glutathione_S-Trfase"/>
</dbReference>
<evidence type="ECO:0000256" key="2">
    <source>
        <dbReference type="ARBA" id="ARBA00011237"/>
    </source>
</evidence>
<dbReference type="FunFam" id="3.30.70.1010:FF:000001">
    <property type="entry name" value="Elongation factor 1-gamma 1"/>
    <property type="match status" value="1"/>
</dbReference>